<dbReference type="InterPro" id="IPR008250">
    <property type="entry name" value="ATPase_P-typ_transduc_dom_A_sf"/>
</dbReference>
<accession>A0A0G1KRI7</accession>
<gene>
    <name evidence="23" type="ORF">UW52_C0054G0006</name>
</gene>
<dbReference type="Gene3D" id="2.70.150.10">
    <property type="entry name" value="Calcium-transporting ATPase, cytoplasmic transduction domain A"/>
    <property type="match status" value="1"/>
</dbReference>
<sequence length="805" mass="86527">MSKVSFPIVGMHCSSCAKNIENKLRSISGVETATVNYGSEEATVNFDPKITHLQTLGKAINDIGYQAILEGDTTKTPQNLKEEAKRKELAHLKTLVVLSVIISTFVFLGSFPEWFKEFFSFLSLSSFYELLTRPVVLFLLATPVQFWAGWGFYQAAWSGLKNRTASMDTLIAIGTSAAYGFSAATTLFGKELSRFGFPLIMYFDTSSIIITLILLGRYLEAKAKAHTGDAIKKLLHLQAKTARVLRKNSSRPSPSADGEGPPSDTRKPRAYASYNNYDETDIPIDQVIVGDVIRVRPGEKIPVDGTIVEGSSSIDESMITGESMPVDKKDGDPVIGATMNKTGTFVMTATKVGSETMLSQIVKMVTEAQSTRAPIQRLADSVSGYFVPIVLMLAVGTFVLWFDLGPPVGGFNNVFVQGLTNMIAVLIIACPCALGLATPTAIMVGTGKGAEHGILIKDAESLEIADKISIAVFDKTGTLTVGKPTVTDIIPVTVVPPVRRSFSEGGSWDPTQHLLQYAASLEQGSEHSLAEAIAAKAKDQNLTLLKTTKFEAIPGFGITGTIEKQSIVLGNRALLDKRHIGYASLGKKVAELEGQGKTVMLCAVDNKLKGIIAVADTLKPEVKDMVKNLKKMGITVWMITGDNKRTAHAVAQLAGIENVMAEVLPEDKAHKIKELKQQFSTVAFVGDGINDAPALASADVGIAIGTGTDVAIESAGITLLNKDLRSVISAIRLSRNTLSVIKQNLFWAFSYNVLLIPLAMGILYPFTGWMLNPALAAFAMAASSLSVVGNSLRLNLVRIGIAKEE</sequence>
<comment type="subcellular location">
    <subcellularLocation>
        <location evidence="1">Cell membrane</location>
        <topology evidence="1">Multi-pass membrane protein</topology>
    </subcellularLocation>
</comment>
<dbReference type="PROSITE" id="PS01047">
    <property type="entry name" value="HMA_1"/>
    <property type="match status" value="1"/>
</dbReference>
<feature type="transmembrane region" description="Helical" evidence="20">
    <location>
        <begin position="135"/>
        <end position="157"/>
    </location>
</feature>
<dbReference type="PANTHER" id="PTHR43520">
    <property type="entry name" value="ATP7, ISOFORM B"/>
    <property type="match status" value="1"/>
</dbReference>
<evidence type="ECO:0000256" key="10">
    <source>
        <dbReference type="ARBA" id="ARBA00022796"/>
    </source>
</evidence>
<keyword evidence="4" id="KW-0813">Transport</keyword>
<keyword evidence="12" id="KW-0460">Magnesium</keyword>
<evidence type="ECO:0000256" key="7">
    <source>
        <dbReference type="ARBA" id="ARBA00022692"/>
    </source>
</evidence>
<dbReference type="GO" id="GO:0005886">
    <property type="term" value="C:plasma membrane"/>
    <property type="evidence" value="ECO:0007669"/>
    <property type="project" value="UniProtKB-SubCell"/>
</dbReference>
<comment type="similarity">
    <text evidence="2 20">Belongs to the cation transport ATPase (P-type) (TC 3.A.3) family. Type IB subfamily.</text>
</comment>
<evidence type="ECO:0000256" key="9">
    <source>
        <dbReference type="ARBA" id="ARBA00022741"/>
    </source>
</evidence>
<dbReference type="InterPro" id="IPR017969">
    <property type="entry name" value="Heavy-metal-associated_CS"/>
</dbReference>
<dbReference type="InterPro" id="IPR036163">
    <property type="entry name" value="HMA_dom_sf"/>
</dbReference>
<keyword evidence="8 20" id="KW-0479">Metal-binding</keyword>
<evidence type="ECO:0000256" key="1">
    <source>
        <dbReference type="ARBA" id="ARBA00004651"/>
    </source>
</evidence>
<dbReference type="AlphaFoldDB" id="A0A0G1KRI7"/>
<evidence type="ECO:0000256" key="5">
    <source>
        <dbReference type="ARBA" id="ARBA00022475"/>
    </source>
</evidence>
<evidence type="ECO:0000256" key="12">
    <source>
        <dbReference type="ARBA" id="ARBA00022842"/>
    </source>
</evidence>
<name>A0A0G1KRI7_9BACT</name>
<feature type="transmembrane region" description="Helical" evidence="20">
    <location>
        <begin position="422"/>
        <end position="444"/>
    </location>
</feature>
<dbReference type="Pfam" id="PF00403">
    <property type="entry name" value="HMA"/>
    <property type="match status" value="1"/>
</dbReference>
<feature type="transmembrane region" description="Helical" evidence="20">
    <location>
        <begin position="195"/>
        <end position="215"/>
    </location>
</feature>
<comment type="catalytic activity">
    <reaction evidence="19">
        <text>Cu(+)(in) + ATP + H2O = Cu(+)(out) + ADP + phosphate + H(+)</text>
        <dbReference type="Rhea" id="RHEA:25792"/>
        <dbReference type="ChEBI" id="CHEBI:15377"/>
        <dbReference type="ChEBI" id="CHEBI:15378"/>
        <dbReference type="ChEBI" id="CHEBI:30616"/>
        <dbReference type="ChEBI" id="CHEBI:43474"/>
        <dbReference type="ChEBI" id="CHEBI:49552"/>
        <dbReference type="ChEBI" id="CHEBI:456216"/>
        <dbReference type="EC" id="7.2.2.8"/>
    </reaction>
</comment>
<dbReference type="Pfam" id="PF00702">
    <property type="entry name" value="Hydrolase"/>
    <property type="match status" value="1"/>
</dbReference>
<dbReference type="SFLD" id="SFLDF00027">
    <property type="entry name" value="p-type_atpase"/>
    <property type="match status" value="1"/>
</dbReference>
<dbReference type="Gene3D" id="3.40.1110.10">
    <property type="entry name" value="Calcium-transporting ATPase, cytoplasmic domain N"/>
    <property type="match status" value="2"/>
</dbReference>
<dbReference type="InterPro" id="IPR001757">
    <property type="entry name" value="P_typ_ATPase"/>
</dbReference>
<dbReference type="InterPro" id="IPR044492">
    <property type="entry name" value="P_typ_ATPase_HD_dom"/>
</dbReference>
<dbReference type="FunFam" id="3.40.50.1000:FF:000144">
    <property type="entry name" value="copper-transporting ATPase 1 isoform X2"/>
    <property type="match status" value="1"/>
</dbReference>
<dbReference type="InterPro" id="IPR027256">
    <property type="entry name" value="P-typ_ATPase_IB"/>
</dbReference>
<dbReference type="GO" id="GO:0140581">
    <property type="term" value="F:P-type monovalent copper transporter activity"/>
    <property type="evidence" value="ECO:0007669"/>
    <property type="project" value="UniProtKB-EC"/>
</dbReference>
<dbReference type="PROSITE" id="PS00154">
    <property type="entry name" value="ATPASE_E1_E2"/>
    <property type="match status" value="1"/>
</dbReference>
<dbReference type="SFLD" id="SFLDS00003">
    <property type="entry name" value="Haloacid_Dehalogenase"/>
    <property type="match status" value="1"/>
</dbReference>
<dbReference type="SUPFAM" id="SSF81665">
    <property type="entry name" value="Calcium ATPase, transmembrane domain M"/>
    <property type="match status" value="1"/>
</dbReference>
<dbReference type="InterPro" id="IPR018303">
    <property type="entry name" value="ATPase_P-typ_P_site"/>
</dbReference>
<dbReference type="Pfam" id="PF00122">
    <property type="entry name" value="E1-E2_ATPase"/>
    <property type="match status" value="1"/>
</dbReference>
<dbReference type="NCBIfam" id="TIGR01511">
    <property type="entry name" value="ATPase-IB1_Cu"/>
    <property type="match status" value="1"/>
</dbReference>
<keyword evidence="5 20" id="KW-1003">Cell membrane</keyword>
<dbReference type="NCBIfam" id="TIGR01494">
    <property type="entry name" value="ATPase_P-type"/>
    <property type="match status" value="2"/>
</dbReference>
<evidence type="ECO:0000313" key="23">
    <source>
        <dbReference type="EMBL" id="KKT58967.1"/>
    </source>
</evidence>
<evidence type="ECO:0000256" key="11">
    <source>
        <dbReference type="ARBA" id="ARBA00022840"/>
    </source>
</evidence>
<dbReference type="InterPro" id="IPR023299">
    <property type="entry name" value="ATPase_P-typ_cyto_dom_N"/>
</dbReference>
<dbReference type="NCBIfam" id="TIGR01525">
    <property type="entry name" value="ATPase-IB_hvy"/>
    <property type="match status" value="1"/>
</dbReference>
<feature type="domain" description="HMA" evidence="22">
    <location>
        <begin position="2"/>
        <end position="68"/>
    </location>
</feature>
<evidence type="ECO:0000256" key="13">
    <source>
        <dbReference type="ARBA" id="ARBA00022967"/>
    </source>
</evidence>
<dbReference type="FunFam" id="2.70.150.10:FF:000020">
    <property type="entry name" value="Copper-exporting P-type ATPase A"/>
    <property type="match status" value="1"/>
</dbReference>
<feature type="region of interest" description="Disordered" evidence="21">
    <location>
        <begin position="243"/>
        <end position="270"/>
    </location>
</feature>
<dbReference type="PRINTS" id="PR00942">
    <property type="entry name" value="CUATPASEI"/>
</dbReference>
<evidence type="ECO:0000256" key="2">
    <source>
        <dbReference type="ARBA" id="ARBA00006024"/>
    </source>
</evidence>
<feature type="transmembrane region" description="Helical" evidence="20">
    <location>
        <begin position="745"/>
        <end position="764"/>
    </location>
</feature>
<evidence type="ECO:0000256" key="20">
    <source>
        <dbReference type="RuleBase" id="RU362081"/>
    </source>
</evidence>
<feature type="transmembrane region" description="Helical" evidence="20">
    <location>
        <begin position="169"/>
        <end position="189"/>
    </location>
</feature>
<evidence type="ECO:0000313" key="24">
    <source>
        <dbReference type="Proteomes" id="UP000034521"/>
    </source>
</evidence>
<evidence type="ECO:0000256" key="15">
    <source>
        <dbReference type="ARBA" id="ARBA00023008"/>
    </source>
</evidence>
<dbReference type="InterPro" id="IPR023298">
    <property type="entry name" value="ATPase_P-typ_TM_dom_sf"/>
</dbReference>
<feature type="transmembrane region" description="Helical" evidence="20">
    <location>
        <begin position="95"/>
        <end position="115"/>
    </location>
</feature>
<dbReference type="CDD" id="cd02094">
    <property type="entry name" value="P-type_ATPase_Cu-like"/>
    <property type="match status" value="1"/>
</dbReference>
<keyword evidence="11 20" id="KW-0067">ATP-binding</keyword>
<dbReference type="CDD" id="cd00371">
    <property type="entry name" value="HMA"/>
    <property type="match status" value="1"/>
</dbReference>
<dbReference type="InterPro" id="IPR059000">
    <property type="entry name" value="ATPase_P-type_domA"/>
</dbReference>
<keyword evidence="7 20" id="KW-0812">Transmembrane</keyword>
<dbReference type="GO" id="GO:0043682">
    <property type="term" value="F:P-type divalent copper transporter activity"/>
    <property type="evidence" value="ECO:0007669"/>
    <property type="project" value="TreeGrafter"/>
</dbReference>
<evidence type="ECO:0000256" key="8">
    <source>
        <dbReference type="ARBA" id="ARBA00022723"/>
    </source>
</evidence>
<keyword evidence="13" id="KW-1278">Translocase</keyword>
<protein>
    <recommendedName>
        <fullName evidence="3">P-type Cu(+) transporter</fullName>
        <ecNumber evidence="3">7.2.2.8</ecNumber>
    </recommendedName>
    <alternativeName>
        <fullName evidence="18">Cu(+)-exporting ATPase</fullName>
    </alternativeName>
</protein>
<evidence type="ECO:0000256" key="4">
    <source>
        <dbReference type="ARBA" id="ARBA00022448"/>
    </source>
</evidence>
<organism evidence="23 24">
    <name type="scientific">Candidatus Gottesmanbacteria bacterium GW2011_GWA1_44_24b</name>
    <dbReference type="NCBI Taxonomy" id="1618437"/>
    <lineage>
        <taxon>Bacteria</taxon>
        <taxon>Candidatus Gottesmaniibacteriota</taxon>
    </lineage>
</organism>
<dbReference type="SFLD" id="SFLDG00002">
    <property type="entry name" value="C1.7:_P-type_atpase_like"/>
    <property type="match status" value="1"/>
</dbReference>
<evidence type="ECO:0000256" key="19">
    <source>
        <dbReference type="ARBA" id="ARBA00049289"/>
    </source>
</evidence>
<dbReference type="GO" id="GO:0055070">
    <property type="term" value="P:copper ion homeostasis"/>
    <property type="evidence" value="ECO:0007669"/>
    <property type="project" value="TreeGrafter"/>
</dbReference>
<dbReference type="InterPro" id="IPR006121">
    <property type="entry name" value="HMA_dom"/>
</dbReference>
<proteinExistence type="inferred from homology"/>
<keyword evidence="16" id="KW-0406">Ion transport</keyword>
<dbReference type="Proteomes" id="UP000034521">
    <property type="component" value="Unassembled WGS sequence"/>
</dbReference>
<dbReference type="SUPFAM" id="SSF55008">
    <property type="entry name" value="HMA, heavy metal-associated domain"/>
    <property type="match status" value="1"/>
</dbReference>
<dbReference type="SUPFAM" id="SSF81653">
    <property type="entry name" value="Calcium ATPase, transduction domain A"/>
    <property type="match status" value="1"/>
</dbReference>
<keyword evidence="14 20" id="KW-1133">Transmembrane helix</keyword>
<dbReference type="InterPro" id="IPR036412">
    <property type="entry name" value="HAD-like_sf"/>
</dbReference>
<feature type="transmembrane region" description="Helical" evidence="20">
    <location>
        <begin position="770"/>
        <end position="788"/>
    </location>
</feature>
<dbReference type="EC" id="7.2.2.8" evidence="3"/>
<dbReference type="Gene3D" id="3.40.50.1000">
    <property type="entry name" value="HAD superfamily/HAD-like"/>
    <property type="match status" value="1"/>
</dbReference>
<keyword evidence="15" id="KW-0186">Copper</keyword>
<dbReference type="PANTHER" id="PTHR43520:SF8">
    <property type="entry name" value="P-TYPE CU(+) TRANSPORTER"/>
    <property type="match status" value="1"/>
</dbReference>
<keyword evidence="10" id="KW-0187">Copper transport</keyword>
<dbReference type="GO" id="GO:0016887">
    <property type="term" value="F:ATP hydrolysis activity"/>
    <property type="evidence" value="ECO:0007669"/>
    <property type="project" value="InterPro"/>
</dbReference>
<dbReference type="PROSITE" id="PS50846">
    <property type="entry name" value="HMA_2"/>
    <property type="match status" value="1"/>
</dbReference>
<dbReference type="SUPFAM" id="SSF56784">
    <property type="entry name" value="HAD-like"/>
    <property type="match status" value="1"/>
</dbReference>
<evidence type="ECO:0000256" key="16">
    <source>
        <dbReference type="ARBA" id="ARBA00023065"/>
    </source>
</evidence>
<keyword evidence="17 20" id="KW-0472">Membrane</keyword>
<evidence type="ECO:0000256" key="3">
    <source>
        <dbReference type="ARBA" id="ARBA00012517"/>
    </source>
</evidence>
<dbReference type="GO" id="GO:0005524">
    <property type="term" value="F:ATP binding"/>
    <property type="evidence" value="ECO:0007669"/>
    <property type="project" value="UniProtKB-UniRule"/>
</dbReference>
<comment type="caution">
    <text evidence="23">The sequence shown here is derived from an EMBL/GenBank/DDBJ whole genome shotgun (WGS) entry which is preliminary data.</text>
</comment>
<dbReference type="PRINTS" id="PR00119">
    <property type="entry name" value="CATATPASE"/>
</dbReference>
<evidence type="ECO:0000259" key="22">
    <source>
        <dbReference type="PROSITE" id="PS50846"/>
    </source>
</evidence>
<evidence type="ECO:0000256" key="14">
    <source>
        <dbReference type="ARBA" id="ARBA00022989"/>
    </source>
</evidence>
<dbReference type="GO" id="GO:0005507">
    <property type="term" value="F:copper ion binding"/>
    <property type="evidence" value="ECO:0007669"/>
    <property type="project" value="TreeGrafter"/>
</dbReference>
<reference evidence="23 24" key="1">
    <citation type="journal article" date="2015" name="Nature">
        <title>rRNA introns, odd ribosomes, and small enigmatic genomes across a large radiation of phyla.</title>
        <authorList>
            <person name="Brown C.T."/>
            <person name="Hug L.A."/>
            <person name="Thomas B.C."/>
            <person name="Sharon I."/>
            <person name="Castelle C.J."/>
            <person name="Singh A."/>
            <person name="Wilkins M.J."/>
            <person name="Williams K.H."/>
            <person name="Banfield J.F."/>
        </authorList>
    </citation>
    <scope>NUCLEOTIDE SEQUENCE [LARGE SCALE GENOMIC DNA]</scope>
</reference>
<dbReference type="InterPro" id="IPR023214">
    <property type="entry name" value="HAD_sf"/>
</dbReference>
<dbReference type="FunFam" id="3.30.70.100:FF:000005">
    <property type="entry name" value="Copper-exporting P-type ATPase A"/>
    <property type="match status" value="1"/>
</dbReference>
<keyword evidence="9 20" id="KW-0547">Nucleotide-binding</keyword>
<evidence type="ECO:0000256" key="18">
    <source>
        <dbReference type="ARBA" id="ARBA00033239"/>
    </source>
</evidence>
<evidence type="ECO:0000256" key="17">
    <source>
        <dbReference type="ARBA" id="ARBA00023136"/>
    </source>
</evidence>
<evidence type="ECO:0000256" key="21">
    <source>
        <dbReference type="SAM" id="MobiDB-lite"/>
    </source>
</evidence>
<keyword evidence="6" id="KW-0597">Phosphoprotein</keyword>
<dbReference type="Gene3D" id="3.30.70.100">
    <property type="match status" value="1"/>
</dbReference>
<feature type="transmembrane region" description="Helical" evidence="20">
    <location>
        <begin position="382"/>
        <end position="402"/>
    </location>
</feature>
<evidence type="ECO:0000256" key="6">
    <source>
        <dbReference type="ARBA" id="ARBA00022553"/>
    </source>
</evidence>
<dbReference type="PATRIC" id="fig|1618437.3.peg.934"/>
<dbReference type="EMBL" id="LCIQ01000054">
    <property type="protein sequence ID" value="KKT58967.1"/>
    <property type="molecule type" value="Genomic_DNA"/>
</dbReference>